<feature type="signal peptide" evidence="3">
    <location>
        <begin position="1"/>
        <end position="23"/>
    </location>
</feature>
<protein>
    <submittedName>
        <fullName evidence="4">Uncharacterized protein</fullName>
    </submittedName>
</protein>
<feature type="region of interest" description="Disordered" evidence="1">
    <location>
        <begin position="170"/>
        <end position="216"/>
    </location>
</feature>
<evidence type="ECO:0000256" key="2">
    <source>
        <dbReference type="SAM" id="Phobius"/>
    </source>
</evidence>
<proteinExistence type="predicted"/>
<evidence type="ECO:0000256" key="1">
    <source>
        <dbReference type="SAM" id="MobiDB-lite"/>
    </source>
</evidence>
<feature type="chain" id="PRO_5043642716" evidence="3">
    <location>
        <begin position="24"/>
        <end position="407"/>
    </location>
</feature>
<evidence type="ECO:0000256" key="3">
    <source>
        <dbReference type="SAM" id="SignalP"/>
    </source>
</evidence>
<feature type="transmembrane region" description="Helical" evidence="2">
    <location>
        <begin position="284"/>
        <end position="305"/>
    </location>
</feature>
<feature type="compositionally biased region" description="Pro residues" evidence="1">
    <location>
        <begin position="175"/>
        <end position="187"/>
    </location>
</feature>
<evidence type="ECO:0000313" key="5">
    <source>
        <dbReference type="Proteomes" id="UP001362999"/>
    </source>
</evidence>
<dbReference type="EMBL" id="JAWWNJ010000005">
    <property type="protein sequence ID" value="KAK7055386.1"/>
    <property type="molecule type" value="Genomic_DNA"/>
</dbReference>
<organism evidence="4 5">
    <name type="scientific">Favolaschia claudopus</name>
    <dbReference type="NCBI Taxonomy" id="2862362"/>
    <lineage>
        <taxon>Eukaryota</taxon>
        <taxon>Fungi</taxon>
        <taxon>Dikarya</taxon>
        <taxon>Basidiomycota</taxon>
        <taxon>Agaricomycotina</taxon>
        <taxon>Agaricomycetes</taxon>
        <taxon>Agaricomycetidae</taxon>
        <taxon>Agaricales</taxon>
        <taxon>Marasmiineae</taxon>
        <taxon>Mycenaceae</taxon>
        <taxon>Favolaschia</taxon>
    </lineage>
</organism>
<accession>A0AAW0DTF1</accession>
<feature type="region of interest" description="Disordered" evidence="1">
    <location>
        <begin position="55"/>
        <end position="80"/>
    </location>
</feature>
<keyword evidence="5" id="KW-1185">Reference proteome</keyword>
<dbReference type="AlphaFoldDB" id="A0AAW0DTF1"/>
<feature type="compositionally biased region" description="Polar residues" evidence="1">
    <location>
        <begin position="71"/>
        <end position="80"/>
    </location>
</feature>
<feature type="region of interest" description="Disordered" evidence="1">
    <location>
        <begin position="316"/>
        <end position="380"/>
    </location>
</feature>
<keyword evidence="2" id="KW-0472">Membrane</keyword>
<feature type="region of interest" description="Disordered" evidence="1">
    <location>
        <begin position="230"/>
        <end position="254"/>
    </location>
</feature>
<feature type="compositionally biased region" description="Basic and acidic residues" evidence="1">
    <location>
        <begin position="316"/>
        <end position="338"/>
    </location>
</feature>
<name>A0AAW0DTF1_9AGAR</name>
<dbReference type="Proteomes" id="UP001362999">
    <property type="component" value="Unassembled WGS sequence"/>
</dbReference>
<keyword evidence="2" id="KW-0812">Transmembrane</keyword>
<feature type="compositionally biased region" description="Low complexity" evidence="1">
    <location>
        <begin position="352"/>
        <end position="377"/>
    </location>
</feature>
<keyword evidence="3" id="KW-0732">Signal</keyword>
<reference evidence="4 5" key="1">
    <citation type="journal article" date="2024" name="J Genomics">
        <title>Draft genome sequencing and assembly of Favolaschia claudopus CIRM-BRFM 2984 isolated from oak limbs.</title>
        <authorList>
            <person name="Navarro D."/>
            <person name="Drula E."/>
            <person name="Chaduli D."/>
            <person name="Cazenave R."/>
            <person name="Ahrendt S."/>
            <person name="Wang J."/>
            <person name="Lipzen A."/>
            <person name="Daum C."/>
            <person name="Barry K."/>
            <person name="Grigoriev I.V."/>
            <person name="Favel A."/>
            <person name="Rosso M.N."/>
            <person name="Martin F."/>
        </authorList>
    </citation>
    <scope>NUCLEOTIDE SEQUENCE [LARGE SCALE GENOMIC DNA]</scope>
    <source>
        <strain evidence="4 5">CIRM-BRFM 2984</strain>
    </source>
</reference>
<keyword evidence="2" id="KW-1133">Transmembrane helix</keyword>
<evidence type="ECO:0000313" key="4">
    <source>
        <dbReference type="EMBL" id="KAK7055386.1"/>
    </source>
</evidence>
<feature type="compositionally biased region" description="Low complexity" evidence="1">
    <location>
        <begin position="188"/>
        <end position="209"/>
    </location>
</feature>
<sequence>MRLPHSFITVLAAFASIASGALTNTTVDDSSSSFSWSGEWTAVSPSSPCDFCASKPDPSQTNGGTWHDGNTVDNPSRQTTGSFTFKGSAVYIYGIDQTNSQPNIAFTLDSIQKVHHYTGSERFAYHALYFSADGLASDQTHTVNWVYNFAQNTGVGVQSALFDYAIVTTGQEDQAPPPPPPPPPPPTSSTQPPSNNPGPSGSTGGNDNNPPNPYVPSTLDTLFSISIVLESTSPPSGSAPSGSGASITNNKRPAEWVKPPRELTTPIGQATSGPHRLFHLRPPIGAIIGGVVGGIAVLALAVWFIRRRRRSRETFLSEKPDGDARTQSRFLSVEDYRTRSRQAQGLAPSQEPWASTTASSFSPPSVSAQSNSGSSNNLRWMEERIASLEAQVALQEQPPPPAYGHDT</sequence>
<comment type="caution">
    <text evidence="4">The sequence shown here is derived from an EMBL/GenBank/DDBJ whole genome shotgun (WGS) entry which is preliminary data.</text>
</comment>
<gene>
    <name evidence="4" type="ORF">R3P38DRAFT_2846788</name>
</gene>
<feature type="compositionally biased region" description="Low complexity" evidence="1">
    <location>
        <begin position="233"/>
        <end position="246"/>
    </location>
</feature>